<keyword evidence="4" id="KW-1133">Transmembrane helix</keyword>
<dbReference type="SMART" id="SM00248">
    <property type="entry name" value="ANK"/>
    <property type="match status" value="4"/>
</dbReference>
<dbReference type="InterPro" id="IPR036770">
    <property type="entry name" value="Ankyrin_rpt-contain_sf"/>
</dbReference>
<feature type="repeat" description="ANK" evidence="3">
    <location>
        <begin position="1017"/>
        <end position="1049"/>
    </location>
</feature>
<dbReference type="SUPFAM" id="SSF48403">
    <property type="entry name" value="Ankyrin repeat"/>
    <property type="match status" value="1"/>
</dbReference>
<evidence type="ECO:0000313" key="6">
    <source>
        <dbReference type="EMBL" id="KAH8694013.1"/>
    </source>
</evidence>
<dbReference type="PROSITE" id="PS50297">
    <property type="entry name" value="ANK_REP_REGION"/>
    <property type="match status" value="2"/>
</dbReference>
<accession>A0AAD4PTX9</accession>
<evidence type="ECO:0000256" key="3">
    <source>
        <dbReference type="PROSITE-ProRule" id="PRU00023"/>
    </source>
</evidence>
<evidence type="ECO:0000256" key="2">
    <source>
        <dbReference type="ARBA" id="ARBA00023043"/>
    </source>
</evidence>
<evidence type="ECO:0000256" key="4">
    <source>
        <dbReference type="SAM" id="Phobius"/>
    </source>
</evidence>
<keyword evidence="5" id="KW-0732">Signal</keyword>
<gene>
    <name evidence="6" type="ORF">BGW36DRAFT_454524</name>
</gene>
<evidence type="ECO:0000313" key="7">
    <source>
        <dbReference type="Proteomes" id="UP001201262"/>
    </source>
</evidence>
<sequence>MLAHYIPLFFCLAVCVSADGWDDFTNNLATDLAPLITLFGERITIQCLSESTSILDDIIFALAPLGVLTAVVSAIRVCGNSTLRAFIGRAQEDPGSVERELLSCVSDSTAEIFSDSGVSRITGNPKILEVVIDENPKNDGMLDIKKVREIAKSNSPSDLEDDIRPPNLSLNKGIRRRTQFWFYLAAIFGVGLQAGVIIFAILTVSRWAQAFQKNGHAVDSYALPMFIIGTALLALGMFFCALVVERFSAKHYFPMPSGSSRVYWVQPGNQMVGDQVFPAFVGRTDKGAIYTRSVRHRSPDKLWYLSKEVWLIHIVALTMIGFVMQFIGQRGLHSSVTLAQLGSTMVMTAVRTSLRAQRMHEDDNMLGRDQKMVSNGGHELDWLAFSLMKIQSFEICPITTSTAQNSEETPHCIVQNLIKTRQRLRELAGLHWNETSIVKAAEKLAQAIYKCILLEPGSQFTLNIPIEVQEEKTSETMREVFEIPISIDKNYKSYINIFEPILGLYVWSIKRANPELDETCQYSFFKAFRINNKNAHQKRLLLRKWINAVSFTDQAQQPAKFLKRCQTFGNTKSSTGIQGNDDDVLITVTSSLYALAAQDIFTHIFSSMSKHFKNTSAGTYISGFDESSFIARNGNLESAKEAFINAGLGDSVEAALCILPALYDRQLIPEISLNTCELREQIKEFVKAREYDKALTMSEWLCCLCDYEQVERSLVEYGFLNLQCLMDPYFGIRGTSFEYIAAIVNPTAENRSAQLSYDLLDKLASKPQKEWWEKFRKEMHWMAIGICQYQAKHNLQESTGQLLRSVQTRLGPGSPFNEIDPDSEFTALLHGALLDLWFGTVGWAVLDDEYVYQKVLDWLVENDHSLILEWLIIQLTGNVFPRFNEEKITEMASFAASKQYNNVIQMLARHIERDQSLQGEIVSNLALQGDAKTLEMIFGCWEEAVLTTAREIALLRAAGNKQLSVIEANIQHGVNLHACDSTQETALMKAAANGDAASVTLILKHIYPVNIDTCNVEGDTALIMAAALGHARVVEILVDNGADVNRTGKGGRTALMAAISVKSLPVVRYLLSRNADVHVQDYSQATVLDAAIYVGFDGPWKEGCELLEQAGATRGLHQRK</sequence>
<dbReference type="InterPro" id="IPR002110">
    <property type="entry name" value="Ankyrin_rpt"/>
</dbReference>
<feature type="transmembrane region" description="Helical" evidence="4">
    <location>
        <begin position="180"/>
        <end position="202"/>
    </location>
</feature>
<keyword evidence="4" id="KW-0812">Transmembrane</keyword>
<evidence type="ECO:0000256" key="1">
    <source>
        <dbReference type="ARBA" id="ARBA00022737"/>
    </source>
</evidence>
<dbReference type="GeneID" id="70252188"/>
<protein>
    <submittedName>
        <fullName evidence="6">Ankyrin repeat-containing protein</fullName>
    </submittedName>
</protein>
<proteinExistence type="predicted"/>
<reference evidence="6" key="1">
    <citation type="submission" date="2021-12" db="EMBL/GenBank/DDBJ databases">
        <title>Convergent genome expansion in fungi linked to evolution of root-endophyte symbiosis.</title>
        <authorList>
            <consortium name="DOE Joint Genome Institute"/>
            <person name="Ke Y.-H."/>
            <person name="Bonito G."/>
            <person name="Liao H.-L."/>
            <person name="Looney B."/>
            <person name="Rojas-Flechas A."/>
            <person name="Nash J."/>
            <person name="Hameed K."/>
            <person name="Schadt C."/>
            <person name="Martin F."/>
            <person name="Crous P.W."/>
            <person name="Miettinen O."/>
            <person name="Magnuson J.K."/>
            <person name="Labbe J."/>
            <person name="Jacobson D."/>
            <person name="Doktycz M.J."/>
            <person name="Veneault-Fourrey C."/>
            <person name="Kuo A."/>
            <person name="Mondo S."/>
            <person name="Calhoun S."/>
            <person name="Riley R."/>
            <person name="Ohm R."/>
            <person name="LaButti K."/>
            <person name="Andreopoulos B."/>
            <person name="Pangilinan J."/>
            <person name="Nolan M."/>
            <person name="Tritt A."/>
            <person name="Clum A."/>
            <person name="Lipzen A."/>
            <person name="Daum C."/>
            <person name="Barry K."/>
            <person name="Grigoriev I.V."/>
            <person name="Vilgalys R."/>
        </authorList>
    </citation>
    <scope>NUCLEOTIDE SEQUENCE</scope>
    <source>
        <strain evidence="6">PMI_201</strain>
    </source>
</reference>
<feature type="transmembrane region" description="Helical" evidence="4">
    <location>
        <begin position="58"/>
        <end position="79"/>
    </location>
</feature>
<keyword evidence="4" id="KW-0472">Membrane</keyword>
<comment type="caution">
    <text evidence="6">The sequence shown here is derived from an EMBL/GenBank/DDBJ whole genome shotgun (WGS) entry which is preliminary data.</text>
</comment>
<dbReference type="PANTHER" id="PTHR24198">
    <property type="entry name" value="ANKYRIN REPEAT AND PROTEIN KINASE DOMAIN-CONTAINING PROTEIN"/>
    <property type="match status" value="1"/>
</dbReference>
<dbReference type="PROSITE" id="PS50088">
    <property type="entry name" value="ANK_REPEAT"/>
    <property type="match status" value="2"/>
</dbReference>
<keyword evidence="7" id="KW-1185">Reference proteome</keyword>
<organism evidence="6 7">
    <name type="scientific">Talaromyces proteolyticus</name>
    <dbReference type="NCBI Taxonomy" id="1131652"/>
    <lineage>
        <taxon>Eukaryota</taxon>
        <taxon>Fungi</taxon>
        <taxon>Dikarya</taxon>
        <taxon>Ascomycota</taxon>
        <taxon>Pezizomycotina</taxon>
        <taxon>Eurotiomycetes</taxon>
        <taxon>Eurotiomycetidae</taxon>
        <taxon>Eurotiales</taxon>
        <taxon>Trichocomaceae</taxon>
        <taxon>Talaromyces</taxon>
        <taxon>Talaromyces sect. Bacilispori</taxon>
    </lineage>
</organism>
<feature type="transmembrane region" description="Helical" evidence="4">
    <location>
        <begin position="222"/>
        <end position="244"/>
    </location>
</feature>
<keyword evidence="2 3" id="KW-0040">ANK repeat</keyword>
<name>A0AAD4PTX9_9EURO</name>
<evidence type="ECO:0000256" key="5">
    <source>
        <dbReference type="SAM" id="SignalP"/>
    </source>
</evidence>
<dbReference type="EMBL" id="JAJTJA010000009">
    <property type="protein sequence ID" value="KAH8694013.1"/>
    <property type="molecule type" value="Genomic_DNA"/>
</dbReference>
<feature type="transmembrane region" description="Helical" evidence="4">
    <location>
        <begin position="309"/>
        <end position="328"/>
    </location>
</feature>
<dbReference type="RefSeq" id="XP_046069683.1">
    <property type="nucleotide sequence ID" value="XM_046221901.1"/>
</dbReference>
<dbReference type="Gene3D" id="1.25.40.20">
    <property type="entry name" value="Ankyrin repeat-containing domain"/>
    <property type="match status" value="1"/>
</dbReference>
<dbReference type="Proteomes" id="UP001201262">
    <property type="component" value="Unassembled WGS sequence"/>
</dbReference>
<feature type="chain" id="PRO_5042126343" evidence="5">
    <location>
        <begin position="19"/>
        <end position="1120"/>
    </location>
</feature>
<dbReference type="PANTHER" id="PTHR24198:SF165">
    <property type="entry name" value="ANKYRIN REPEAT-CONTAINING PROTEIN-RELATED"/>
    <property type="match status" value="1"/>
</dbReference>
<dbReference type="AlphaFoldDB" id="A0AAD4PTX9"/>
<feature type="signal peptide" evidence="5">
    <location>
        <begin position="1"/>
        <end position="18"/>
    </location>
</feature>
<feature type="repeat" description="ANK" evidence="3">
    <location>
        <begin position="1050"/>
        <end position="1082"/>
    </location>
</feature>
<keyword evidence="1" id="KW-0677">Repeat</keyword>
<dbReference type="Pfam" id="PF12796">
    <property type="entry name" value="Ank_2"/>
    <property type="match status" value="1"/>
</dbReference>